<evidence type="ECO:0000256" key="3">
    <source>
        <dbReference type="PROSITE-ProRule" id="PRU00023"/>
    </source>
</evidence>
<organism evidence="4 5">
    <name type="scientific">Trichoderma harzianum</name>
    <name type="common">Hypocrea lixii</name>
    <dbReference type="NCBI Taxonomy" id="5544"/>
    <lineage>
        <taxon>Eukaryota</taxon>
        <taxon>Fungi</taxon>
        <taxon>Dikarya</taxon>
        <taxon>Ascomycota</taxon>
        <taxon>Pezizomycotina</taxon>
        <taxon>Sordariomycetes</taxon>
        <taxon>Hypocreomycetidae</taxon>
        <taxon>Hypocreales</taxon>
        <taxon>Hypocreaceae</taxon>
        <taxon>Trichoderma</taxon>
    </lineage>
</organism>
<feature type="repeat" description="ANK" evidence="3">
    <location>
        <begin position="226"/>
        <end position="258"/>
    </location>
</feature>
<keyword evidence="1" id="KW-0677">Repeat</keyword>
<evidence type="ECO:0000256" key="2">
    <source>
        <dbReference type="ARBA" id="ARBA00023043"/>
    </source>
</evidence>
<dbReference type="Pfam" id="PF00023">
    <property type="entry name" value="Ank"/>
    <property type="match status" value="1"/>
</dbReference>
<dbReference type="InterPro" id="IPR036770">
    <property type="entry name" value="Ankyrin_rpt-contain_sf"/>
</dbReference>
<dbReference type="PROSITE" id="PS50088">
    <property type="entry name" value="ANK_REPEAT"/>
    <property type="match status" value="2"/>
</dbReference>
<dbReference type="SUPFAM" id="SSF48403">
    <property type="entry name" value="Ankyrin repeat"/>
    <property type="match status" value="1"/>
</dbReference>
<dbReference type="PRINTS" id="PR01415">
    <property type="entry name" value="ANKYRIN"/>
</dbReference>
<dbReference type="PANTHER" id="PTHR24198">
    <property type="entry name" value="ANKYRIN REPEAT AND PROTEIN KINASE DOMAIN-CONTAINING PROTEIN"/>
    <property type="match status" value="1"/>
</dbReference>
<dbReference type="SMART" id="SM00248">
    <property type="entry name" value="ANK"/>
    <property type="match status" value="6"/>
</dbReference>
<dbReference type="PROSITE" id="PS50297">
    <property type="entry name" value="ANK_REP_REGION"/>
    <property type="match status" value="2"/>
</dbReference>
<dbReference type="Gene3D" id="1.25.40.20">
    <property type="entry name" value="Ankyrin repeat-containing domain"/>
    <property type="match status" value="2"/>
</dbReference>
<evidence type="ECO:0000313" key="4">
    <source>
        <dbReference type="EMBL" id="PNP54428.1"/>
    </source>
</evidence>
<reference evidence="4 5" key="1">
    <citation type="submission" date="2017-02" db="EMBL/GenBank/DDBJ databases">
        <title>Genomes of Trichoderma spp. with biocontrol activity.</title>
        <authorList>
            <person name="Gardiner D."/>
            <person name="Kazan K."/>
            <person name="Vos C."/>
            <person name="Harvey P."/>
        </authorList>
    </citation>
    <scope>NUCLEOTIDE SEQUENCE [LARGE SCALE GENOMIC DNA]</scope>
    <source>
        <strain evidence="4 5">Tr1</strain>
    </source>
</reference>
<comment type="caution">
    <text evidence="4">The sequence shown here is derived from an EMBL/GenBank/DDBJ whole genome shotgun (WGS) entry which is preliminary data.</text>
</comment>
<evidence type="ECO:0000256" key="1">
    <source>
        <dbReference type="ARBA" id="ARBA00022737"/>
    </source>
</evidence>
<keyword evidence="2 3" id="KW-0040">ANK repeat</keyword>
<sequence>MQALEHLPDSALGAFKALTKQIAQKVKANRGDGQLNLTKHILLWVSHAKVDMNIKQIQDSFAIQRTEGGCYEDHRPAKELLRRARTGLVKIEKGTFGLVHKSVKKHLLQFEIISNDADLEIGETCLYFLINTCKEKEKSPLLRYAAKFWWAHLNSKGQVFDKKTDSLVMKLLKDGPNLTRAFEAMEEAEGGAFSGMTGWHAAIHFDLLSWAERLPPNIDVDARCSDGQTALHWAVRYGRRKFVELLIRKSANLNLRDQAGDTPLHKTLMGSAEDNAAIAKVLIRRGARLDIRNGKGVSPLETAILYGPISIAKLMIVSQDDVNAEISEDWTLLRYVFSRGQEILKMVNQASLQKKHEGWDQLQAGVKDHVNILTELLLERGADLNRPSSEDGWTPLIFAASQGDVPLMRRLLAREPGPAKVDLQDREGRSPLWWAMRYNMTSAIQLLSQHTANMSVPADSGYSSAGSKLDPIHDVSEGDPQDIDDSITIYSNDSSLSSEMKEDYISELARDLFDKLKSETINDDLIDQIYSVLPELLKSFALKLGHGAPQIHRDVMFFVHKYRR</sequence>
<dbReference type="Proteomes" id="UP000236290">
    <property type="component" value="Unassembled WGS sequence"/>
</dbReference>
<dbReference type="InterPro" id="IPR002110">
    <property type="entry name" value="Ankyrin_rpt"/>
</dbReference>
<dbReference type="AlphaFoldDB" id="A0A2K0U9K6"/>
<gene>
    <name evidence="4" type="ORF">THARTR1_04985</name>
</gene>
<feature type="repeat" description="ANK" evidence="3">
    <location>
        <begin position="259"/>
        <end position="294"/>
    </location>
</feature>
<dbReference type="PANTHER" id="PTHR24198:SF165">
    <property type="entry name" value="ANKYRIN REPEAT-CONTAINING PROTEIN-RELATED"/>
    <property type="match status" value="1"/>
</dbReference>
<dbReference type="OrthoDB" id="4900391at2759"/>
<name>A0A2K0U9K6_TRIHA</name>
<accession>A0A2K0U9K6</accession>
<protein>
    <submittedName>
        <fullName evidence="4">Uncharacterized protein</fullName>
    </submittedName>
</protein>
<proteinExistence type="predicted"/>
<dbReference type="Pfam" id="PF12796">
    <property type="entry name" value="Ank_2"/>
    <property type="match status" value="1"/>
</dbReference>
<evidence type="ECO:0000313" key="5">
    <source>
        <dbReference type="Proteomes" id="UP000236290"/>
    </source>
</evidence>
<dbReference type="EMBL" id="MTYI01000059">
    <property type="protein sequence ID" value="PNP54428.1"/>
    <property type="molecule type" value="Genomic_DNA"/>
</dbReference>